<evidence type="ECO:0000256" key="4">
    <source>
        <dbReference type="ARBA" id="ARBA00022989"/>
    </source>
</evidence>
<comment type="caution">
    <text evidence="7">The sequence shown here is derived from an EMBL/GenBank/DDBJ whole genome shotgun (WGS) entry which is preliminary data.</text>
</comment>
<dbReference type="Pfam" id="PF07947">
    <property type="entry name" value="YhhN"/>
    <property type="match status" value="1"/>
</dbReference>
<evidence type="ECO:0000256" key="2">
    <source>
        <dbReference type="ARBA" id="ARBA00007375"/>
    </source>
</evidence>
<comment type="similarity">
    <text evidence="2">Belongs to the TMEM86 family.</text>
</comment>
<proteinExistence type="inferred from homology"/>
<evidence type="ECO:0000313" key="7">
    <source>
        <dbReference type="EMBL" id="MFD1426857.1"/>
    </source>
</evidence>
<dbReference type="InterPro" id="IPR012506">
    <property type="entry name" value="TMEM86B-like"/>
</dbReference>
<feature type="transmembrane region" description="Helical" evidence="6">
    <location>
        <begin position="30"/>
        <end position="49"/>
    </location>
</feature>
<dbReference type="PANTHER" id="PTHR31885:SF6">
    <property type="entry name" value="GH04784P"/>
    <property type="match status" value="1"/>
</dbReference>
<feature type="transmembrane region" description="Helical" evidence="6">
    <location>
        <begin position="138"/>
        <end position="157"/>
    </location>
</feature>
<dbReference type="Proteomes" id="UP001597282">
    <property type="component" value="Unassembled WGS sequence"/>
</dbReference>
<dbReference type="EMBL" id="JBHTNU010000006">
    <property type="protein sequence ID" value="MFD1426857.1"/>
    <property type="molecule type" value="Genomic_DNA"/>
</dbReference>
<evidence type="ECO:0000313" key="8">
    <source>
        <dbReference type="Proteomes" id="UP001597282"/>
    </source>
</evidence>
<comment type="subcellular location">
    <subcellularLocation>
        <location evidence="1">Membrane</location>
        <topology evidence="1">Multi-pass membrane protein</topology>
    </subcellularLocation>
</comment>
<keyword evidence="3 6" id="KW-0812">Transmembrane</keyword>
<feature type="transmembrane region" description="Helical" evidence="6">
    <location>
        <begin position="55"/>
        <end position="73"/>
    </location>
</feature>
<evidence type="ECO:0000256" key="6">
    <source>
        <dbReference type="SAM" id="Phobius"/>
    </source>
</evidence>
<evidence type="ECO:0000256" key="3">
    <source>
        <dbReference type="ARBA" id="ARBA00022692"/>
    </source>
</evidence>
<feature type="transmembrane region" description="Helical" evidence="6">
    <location>
        <begin position="80"/>
        <end position="100"/>
    </location>
</feature>
<feature type="transmembrane region" description="Helical" evidence="6">
    <location>
        <begin position="6"/>
        <end position="23"/>
    </location>
</feature>
<organism evidence="7 8">
    <name type="scientific">Kroppenstedtia sanguinis</name>
    <dbReference type="NCBI Taxonomy" id="1380684"/>
    <lineage>
        <taxon>Bacteria</taxon>
        <taxon>Bacillati</taxon>
        <taxon>Bacillota</taxon>
        <taxon>Bacilli</taxon>
        <taxon>Bacillales</taxon>
        <taxon>Thermoactinomycetaceae</taxon>
        <taxon>Kroppenstedtia</taxon>
    </lineage>
</organism>
<feature type="transmembrane region" description="Helical" evidence="6">
    <location>
        <begin position="106"/>
        <end position="126"/>
    </location>
</feature>
<protein>
    <submittedName>
        <fullName evidence="7">Lysoplasmalogenase</fullName>
    </submittedName>
</protein>
<dbReference type="RefSeq" id="WP_380164354.1">
    <property type="nucleotide sequence ID" value="NZ_JBHTNU010000006.1"/>
</dbReference>
<dbReference type="PANTHER" id="PTHR31885">
    <property type="entry name" value="GH04784P"/>
    <property type="match status" value="1"/>
</dbReference>
<keyword evidence="5 6" id="KW-0472">Membrane</keyword>
<sequence>MILFLSIVTLVSGLAYLWLAVYKDRQLWKLLLKPGTMIWIILLAVVGVVKEPGSYGWLILIGLLFSLVGDFFLMLPWGRFIQGLFSFFCAHLCYVAAFFLEMKKNSGGIGITLALILLSGVVFYFLRSGIQEEGGRRLQWAVIAYILVISLMVWSAWFTGSSWIFAGALLFYLSDAILGWNRFVHPFPRGDFGVMSTYFAAQYLLALSVGI</sequence>
<keyword evidence="4 6" id="KW-1133">Transmembrane helix</keyword>
<name>A0ABW4C8Y6_9BACL</name>
<reference evidence="8" key="1">
    <citation type="journal article" date="2019" name="Int. J. Syst. Evol. Microbiol.">
        <title>The Global Catalogue of Microorganisms (GCM) 10K type strain sequencing project: providing services to taxonomists for standard genome sequencing and annotation.</title>
        <authorList>
            <consortium name="The Broad Institute Genomics Platform"/>
            <consortium name="The Broad Institute Genome Sequencing Center for Infectious Disease"/>
            <person name="Wu L."/>
            <person name="Ma J."/>
        </authorList>
    </citation>
    <scope>NUCLEOTIDE SEQUENCE [LARGE SCALE GENOMIC DNA]</scope>
    <source>
        <strain evidence="8">S1</strain>
    </source>
</reference>
<accession>A0ABW4C8Y6</accession>
<evidence type="ECO:0000256" key="5">
    <source>
        <dbReference type="ARBA" id="ARBA00023136"/>
    </source>
</evidence>
<feature type="transmembrane region" description="Helical" evidence="6">
    <location>
        <begin position="163"/>
        <end position="180"/>
    </location>
</feature>
<gene>
    <name evidence="7" type="ORF">ACFQ4Y_07890</name>
</gene>
<evidence type="ECO:0000256" key="1">
    <source>
        <dbReference type="ARBA" id="ARBA00004141"/>
    </source>
</evidence>
<keyword evidence="8" id="KW-1185">Reference proteome</keyword>